<dbReference type="AlphaFoldDB" id="A0A7X6A4E9"/>
<dbReference type="Pfam" id="PF13354">
    <property type="entry name" value="Beta-lactamase2"/>
    <property type="match status" value="1"/>
</dbReference>
<dbReference type="GO" id="GO:0008800">
    <property type="term" value="F:beta-lactamase activity"/>
    <property type="evidence" value="ECO:0007669"/>
    <property type="project" value="UniProtKB-EC"/>
</dbReference>
<dbReference type="PANTHER" id="PTHR35333:SF3">
    <property type="entry name" value="BETA-LACTAMASE-TYPE TRANSPEPTIDASE FOLD CONTAINING PROTEIN"/>
    <property type="match status" value="1"/>
</dbReference>
<dbReference type="PANTHER" id="PTHR35333">
    <property type="entry name" value="BETA-LACTAMASE"/>
    <property type="match status" value="1"/>
</dbReference>
<feature type="domain" description="Beta-lactamase class A catalytic" evidence="1">
    <location>
        <begin position="23"/>
        <end position="244"/>
    </location>
</feature>
<evidence type="ECO:0000313" key="3">
    <source>
        <dbReference type="Proteomes" id="UP000555407"/>
    </source>
</evidence>
<proteinExistence type="predicted"/>
<dbReference type="InterPro" id="IPR045155">
    <property type="entry name" value="Beta-lactam_cat"/>
</dbReference>
<evidence type="ECO:0000313" key="2">
    <source>
        <dbReference type="EMBL" id="NIK60229.1"/>
    </source>
</evidence>
<dbReference type="EMBL" id="JAASRO010000001">
    <property type="protein sequence ID" value="NIK60229.1"/>
    <property type="molecule type" value="Genomic_DNA"/>
</dbReference>
<dbReference type="GO" id="GO:0030655">
    <property type="term" value="P:beta-lactam antibiotic catabolic process"/>
    <property type="evidence" value="ECO:0007669"/>
    <property type="project" value="InterPro"/>
</dbReference>
<keyword evidence="3" id="KW-1185">Reference proteome</keyword>
<accession>A0A7X6A4E9</accession>
<dbReference type="SUPFAM" id="SSF56601">
    <property type="entry name" value="beta-lactamase/transpeptidase-like"/>
    <property type="match status" value="1"/>
</dbReference>
<keyword evidence="2" id="KW-0378">Hydrolase</keyword>
<sequence>MGIAELLRQVDGSGEFGVWLGRLDGVPVFVHEAERPHYSASTMKLPVAMAMMRKVEARELELFQPVLVHNDFASAAGGRFGVNPEEDEAPKTWQQLGKKVPLTWLATEMIARSSNLATNLVLEQVGVEAANAALVEATLPGSPAPASRVQRGIDDVPGARAGISNLMSPAGMAGVLVAVGNQKDAAGEYLRELLAGNQWNGEIPALLPKRTRVEHKNGWDSRIRHDGGIVYPKDADPFVLVVCTTSELPDTDAQQLIASIALEAWNHRHNLEAVR</sequence>
<comment type="caution">
    <text evidence="2">The sequence shown here is derived from an EMBL/GenBank/DDBJ whole genome shotgun (WGS) entry which is preliminary data.</text>
</comment>
<name>A0A7X6A4E9_9ACTN</name>
<protein>
    <submittedName>
        <fullName evidence="2">Beta-lactamase class A</fullName>
        <ecNumber evidence="2">3.5.2.6</ecNumber>
    </submittedName>
</protein>
<reference evidence="2 3" key="1">
    <citation type="submission" date="2020-03" db="EMBL/GenBank/DDBJ databases">
        <title>Sequencing the genomes of 1000 actinobacteria strains.</title>
        <authorList>
            <person name="Klenk H.-P."/>
        </authorList>
    </citation>
    <scope>NUCLEOTIDE SEQUENCE [LARGE SCALE GENOMIC DNA]</scope>
    <source>
        <strain evidence="2 3">DSM 45490</strain>
    </source>
</reference>
<dbReference type="EC" id="3.5.2.6" evidence="2"/>
<dbReference type="InterPro" id="IPR000871">
    <property type="entry name" value="Beta-lactam_class-A"/>
</dbReference>
<dbReference type="Proteomes" id="UP000555407">
    <property type="component" value="Unassembled WGS sequence"/>
</dbReference>
<dbReference type="RefSeq" id="WP_167213158.1">
    <property type="nucleotide sequence ID" value="NZ_JAASRO010000001.1"/>
</dbReference>
<organism evidence="2 3">
    <name type="scientific">Kribbella shirazensis</name>
    <dbReference type="NCBI Taxonomy" id="1105143"/>
    <lineage>
        <taxon>Bacteria</taxon>
        <taxon>Bacillati</taxon>
        <taxon>Actinomycetota</taxon>
        <taxon>Actinomycetes</taxon>
        <taxon>Propionibacteriales</taxon>
        <taxon>Kribbellaceae</taxon>
        <taxon>Kribbella</taxon>
    </lineage>
</organism>
<dbReference type="Gene3D" id="3.40.710.10">
    <property type="entry name" value="DD-peptidase/beta-lactamase superfamily"/>
    <property type="match status" value="1"/>
</dbReference>
<dbReference type="InterPro" id="IPR012338">
    <property type="entry name" value="Beta-lactam/transpept-like"/>
</dbReference>
<dbReference type="GO" id="GO:0046677">
    <property type="term" value="P:response to antibiotic"/>
    <property type="evidence" value="ECO:0007669"/>
    <property type="project" value="InterPro"/>
</dbReference>
<gene>
    <name evidence="2" type="ORF">BJY22_005946</name>
</gene>
<evidence type="ECO:0000259" key="1">
    <source>
        <dbReference type="Pfam" id="PF13354"/>
    </source>
</evidence>